<dbReference type="PROSITE" id="PS51898">
    <property type="entry name" value="TYR_RECOMBINASE"/>
    <property type="match status" value="1"/>
</dbReference>
<dbReference type="InterPro" id="IPR002104">
    <property type="entry name" value="Integrase_catalytic"/>
</dbReference>
<evidence type="ECO:0000313" key="4">
    <source>
        <dbReference type="Proteomes" id="UP000573729"/>
    </source>
</evidence>
<dbReference type="GO" id="GO:0015074">
    <property type="term" value="P:DNA integration"/>
    <property type="evidence" value="ECO:0007669"/>
    <property type="project" value="InterPro"/>
</dbReference>
<name>A0A7W7BP37_9MICO</name>
<evidence type="ECO:0000259" key="2">
    <source>
        <dbReference type="PROSITE" id="PS51898"/>
    </source>
</evidence>
<reference evidence="3 4" key="1">
    <citation type="submission" date="2020-08" db="EMBL/GenBank/DDBJ databases">
        <title>Sequencing the genomes of 1000 actinobacteria strains.</title>
        <authorList>
            <person name="Klenk H.-P."/>
        </authorList>
    </citation>
    <scope>NUCLEOTIDE SEQUENCE [LARGE SCALE GENOMIC DNA]</scope>
    <source>
        <strain evidence="3 4">DSM 24947</strain>
    </source>
</reference>
<dbReference type="AlphaFoldDB" id="A0A7W7BP37"/>
<gene>
    <name evidence="3" type="ORF">BKA24_000915</name>
</gene>
<dbReference type="GO" id="GO:0006310">
    <property type="term" value="P:DNA recombination"/>
    <property type="evidence" value="ECO:0007669"/>
    <property type="project" value="UniProtKB-KW"/>
</dbReference>
<dbReference type="Gene3D" id="1.10.443.10">
    <property type="entry name" value="Intergrase catalytic core"/>
    <property type="match status" value="1"/>
</dbReference>
<dbReference type="Proteomes" id="UP000573729">
    <property type="component" value="Unassembled WGS sequence"/>
</dbReference>
<dbReference type="SUPFAM" id="SSF56349">
    <property type="entry name" value="DNA breaking-rejoining enzymes"/>
    <property type="match status" value="1"/>
</dbReference>
<dbReference type="Pfam" id="PF00589">
    <property type="entry name" value="Phage_integrase"/>
    <property type="match status" value="1"/>
</dbReference>
<protein>
    <submittedName>
        <fullName evidence="3">Integrase</fullName>
    </submittedName>
</protein>
<dbReference type="InterPro" id="IPR013762">
    <property type="entry name" value="Integrase-like_cat_sf"/>
</dbReference>
<evidence type="ECO:0000313" key="3">
    <source>
        <dbReference type="EMBL" id="MBB4666206.1"/>
    </source>
</evidence>
<keyword evidence="1" id="KW-0233">DNA recombination</keyword>
<keyword evidence="4" id="KW-1185">Reference proteome</keyword>
<comment type="caution">
    <text evidence="3">The sequence shown here is derived from an EMBL/GenBank/DDBJ whole genome shotgun (WGS) entry which is preliminary data.</text>
</comment>
<dbReference type="GO" id="GO:0003677">
    <property type="term" value="F:DNA binding"/>
    <property type="evidence" value="ECO:0007669"/>
    <property type="project" value="InterPro"/>
</dbReference>
<proteinExistence type="predicted"/>
<accession>A0A7W7BP37</accession>
<dbReference type="InterPro" id="IPR011010">
    <property type="entry name" value="DNA_brk_join_enz"/>
</dbReference>
<sequence>MRHTAASLAIASGANVKVVQRMLGHASAAMTLDVYADLFDDDVVSAALDQARTTAIVSKSRPRAPLGVD</sequence>
<evidence type="ECO:0000256" key="1">
    <source>
        <dbReference type="ARBA" id="ARBA00023172"/>
    </source>
</evidence>
<organism evidence="3 4">
    <name type="scientific">Microbacterium marinum</name>
    <dbReference type="NCBI Taxonomy" id="421115"/>
    <lineage>
        <taxon>Bacteria</taxon>
        <taxon>Bacillati</taxon>
        <taxon>Actinomycetota</taxon>
        <taxon>Actinomycetes</taxon>
        <taxon>Micrococcales</taxon>
        <taxon>Microbacteriaceae</taxon>
        <taxon>Microbacterium</taxon>
    </lineage>
</organism>
<feature type="domain" description="Tyr recombinase" evidence="2">
    <location>
        <begin position="1"/>
        <end position="48"/>
    </location>
</feature>
<dbReference type="EMBL" id="JACHMD010000001">
    <property type="protein sequence ID" value="MBB4666206.1"/>
    <property type="molecule type" value="Genomic_DNA"/>
</dbReference>